<dbReference type="InterPro" id="IPR051534">
    <property type="entry name" value="CBASS_pafABC_assoc_protein"/>
</dbReference>
<evidence type="ECO:0000313" key="6">
    <source>
        <dbReference type="Proteomes" id="UP001610990"/>
    </source>
</evidence>
<accession>A0ABW7RPK2</accession>
<protein>
    <submittedName>
        <fullName evidence="5">Helix-turn-helix transcriptional regulator</fullName>
    </submittedName>
</protein>
<dbReference type="InterPro" id="IPR028349">
    <property type="entry name" value="PafC-like"/>
</dbReference>
<feature type="domain" description="HTH deoR-type" evidence="4">
    <location>
        <begin position="4"/>
        <end position="62"/>
    </location>
</feature>
<dbReference type="PROSITE" id="PS51000">
    <property type="entry name" value="HTH_DEOR_2"/>
    <property type="match status" value="1"/>
</dbReference>
<dbReference type="InterPro" id="IPR001034">
    <property type="entry name" value="DeoR_HTH"/>
</dbReference>
<dbReference type="InterPro" id="IPR036390">
    <property type="entry name" value="WH_DNA-bd_sf"/>
</dbReference>
<comment type="caution">
    <text evidence="5">The sequence shown here is derived from an EMBL/GenBank/DDBJ whole genome shotgun (WGS) entry which is preliminary data.</text>
</comment>
<dbReference type="InterPro" id="IPR036388">
    <property type="entry name" value="WH-like_DNA-bd_sf"/>
</dbReference>
<dbReference type="Pfam" id="PF13280">
    <property type="entry name" value="WYL"/>
    <property type="match status" value="1"/>
</dbReference>
<organism evidence="5 6">
    <name type="scientific">Streptomyces celluloflavus</name>
    <dbReference type="NCBI Taxonomy" id="58344"/>
    <lineage>
        <taxon>Bacteria</taxon>
        <taxon>Bacillati</taxon>
        <taxon>Actinomycetota</taxon>
        <taxon>Actinomycetes</taxon>
        <taxon>Kitasatosporales</taxon>
        <taxon>Streptomycetaceae</taxon>
        <taxon>Streptomyces</taxon>
    </lineage>
</organism>
<dbReference type="PANTHER" id="PTHR34580">
    <property type="match status" value="1"/>
</dbReference>
<dbReference type="PIRSF" id="PIRSF016838">
    <property type="entry name" value="PafC"/>
    <property type="match status" value="1"/>
</dbReference>
<dbReference type="InterPro" id="IPR057727">
    <property type="entry name" value="WCX_dom"/>
</dbReference>
<reference evidence="5 6" key="1">
    <citation type="submission" date="2024-10" db="EMBL/GenBank/DDBJ databases">
        <title>The Natural Products Discovery Center: Release of the First 8490 Sequenced Strains for Exploring Actinobacteria Biosynthetic Diversity.</title>
        <authorList>
            <person name="Kalkreuter E."/>
            <person name="Kautsar S.A."/>
            <person name="Yang D."/>
            <person name="Bader C.D."/>
            <person name="Teijaro C.N."/>
            <person name="Fluegel L."/>
            <person name="Davis C.M."/>
            <person name="Simpson J.R."/>
            <person name="Lauterbach L."/>
            <person name="Steele A.D."/>
            <person name="Gui C."/>
            <person name="Meng S."/>
            <person name="Li G."/>
            <person name="Viehrig K."/>
            <person name="Ye F."/>
            <person name="Su P."/>
            <person name="Kiefer A.F."/>
            <person name="Nichols A."/>
            <person name="Cepeda A.J."/>
            <person name="Yan W."/>
            <person name="Fan B."/>
            <person name="Jiang Y."/>
            <person name="Adhikari A."/>
            <person name="Zheng C.-J."/>
            <person name="Schuster L."/>
            <person name="Cowan T.M."/>
            <person name="Smanski M.J."/>
            <person name="Chevrette M.G."/>
            <person name="De Carvalho L.P.S."/>
            <person name="Shen B."/>
        </authorList>
    </citation>
    <scope>NUCLEOTIDE SEQUENCE [LARGE SCALE GENOMIC DNA]</scope>
    <source>
        <strain evidence="5 6">NPDC018013</strain>
    </source>
</reference>
<keyword evidence="1" id="KW-0805">Transcription regulation</keyword>
<dbReference type="InterPro" id="IPR018356">
    <property type="entry name" value="Tscrpt_reg_HTH_DeoR_CS"/>
</dbReference>
<dbReference type="Pfam" id="PF08279">
    <property type="entry name" value="HTH_11"/>
    <property type="match status" value="1"/>
</dbReference>
<proteinExistence type="predicted"/>
<dbReference type="InterPro" id="IPR026881">
    <property type="entry name" value="WYL_dom"/>
</dbReference>
<evidence type="ECO:0000259" key="4">
    <source>
        <dbReference type="PROSITE" id="PS51000"/>
    </source>
</evidence>
<dbReference type="PROSITE" id="PS00894">
    <property type="entry name" value="HTH_DEOR_1"/>
    <property type="match status" value="1"/>
</dbReference>
<keyword evidence="6" id="KW-1185">Reference proteome</keyword>
<gene>
    <name evidence="5" type="ORF">ACH4GP_34385</name>
</gene>
<evidence type="ECO:0000256" key="1">
    <source>
        <dbReference type="ARBA" id="ARBA00023015"/>
    </source>
</evidence>
<dbReference type="PROSITE" id="PS52050">
    <property type="entry name" value="WYL"/>
    <property type="match status" value="1"/>
</dbReference>
<dbReference type="RefSeq" id="WP_397676422.1">
    <property type="nucleotide sequence ID" value="NZ_JBIRGH010000032.1"/>
</dbReference>
<dbReference type="Gene3D" id="1.10.10.10">
    <property type="entry name" value="Winged helix-like DNA-binding domain superfamily/Winged helix DNA-binding domain"/>
    <property type="match status" value="1"/>
</dbReference>
<keyword evidence="2" id="KW-0238">DNA-binding</keyword>
<dbReference type="PANTHER" id="PTHR34580:SF3">
    <property type="entry name" value="PROTEIN PAFB"/>
    <property type="match status" value="1"/>
</dbReference>
<evidence type="ECO:0000313" key="5">
    <source>
        <dbReference type="EMBL" id="MFH8589406.1"/>
    </source>
</evidence>
<dbReference type="EMBL" id="JBIRGH010000032">
    <property type="protein sequence ID" value="MFH8589406.1"/>
    <property type="molecule type" value="Genomic_DNA"/>
</dbReference>
<dbReference type="SUPFAM" id="SSF46785">
    <property type="entry name" value="Winged helix' DNA-binding domain"/>
    <property type="match status" value="1"/>
</dbReference>
<dbReference type="Proteomes" id="UP001610990">
    <property type="component" value="Unassembled WGS sequence"/>
</dbReference>
<dbReference type="InterPro" id="IPR013196">
    <property type="entry name" value="HTH_11"/>
</dbReference>
<name>A0ABW7RPK2_9ACTN</name>
<evidence type="ECO:0000256" key="2">
    <source>
        <dbReference type="ARBA" id="ARBA00023125"/>
    </source>
</evidence>
<evidence type="ECO:0000256" key="3">
    <source>
        <dbReference type="ARBA" id="ARBA00023163"/>
    </source>
</evidence>
<sequence length="320" mass="36003">MPAPRERMLRLLSLLQSGRRWPAGELATAMETTGRTLRRDIEHLREMGYPVQSVRGPGGHYQLVAGQALPPLMLEDDEAIATILGLKLAAADSTGTDVTTEAAQRAVSKLRRILPARLTRRTDQVLAAVEVGGADYPQPAPEQVGSLAEAISTHRCLTFTHTGKRGTRHRTVEPVRLVRMSRRWYLFAWDRDREDWRTFRLDRITDTAVTTSTFAPRRAPAEDLVGYLQDHFHGSDTLHRVVLILHTSAPDAASRLYRIDGVLEPLTENRCRYIAHVDSYEWLTLVLVLTGIEFTIEEPDDFRDHVSAAARRLLRATATD</sequence>
<keyword evidence="3" id="KW-0804">Transcription</keyword>
<dbReference type="Pfam" id="PF25583">
    <property type="entry name" value="WCX"/>
    <property type="match status" value="1"/>
</dbReference>